<dbReference type="KEGG" id="swf:E3E12_07785"/>
<dbReference type="Pfam" id="PF17288">
    <property type="entry name" value="Terminase_3C"/>
    <property type="match status" value="1"/>
</dbReference>
<evidence type="ECO:0000313" key="4">
    <source>
        <dbReference type="Proteomes" id="UP000318709"/>
    </source>
</evidence>
<dbReference type="OrthoDB" id="479677at2"/>
<gene>
    <name evidence="3" type="ORF">E3E12_07785</name>
</gene>
<dbReference type="Gene3D" id="3.30.420.280">
    <property type="match status" value="1"/>
</dbReference>
<name>A0A4Y6UC87_9PROT</name>
<dbReference type="PANTHER" id="PTHR39184">
    <property type="match status" value="1"/>
</dbReference>
<dbReference type="Proteomes" id="UP000318709">
    <property type="component" value="Chromosome"/>
</dbReference>
<dbReference type="EMBL" id="CP038231">
    <property type="protein sequence ID" value="QDH14096.1"/>
    <property type="molecule type" value="Genomic_DNA"/>
</dbReference>
<dbReference type="Pfam" id="PF04466">
    <property type="entry name" value="Terminase_3"/>
    <property type="match status" value="1"/>
</dbReference>
<sequence>MGTNQPALHQLPVASVFQPLAQHCLAPHHKGRARYIGAYGGRGSGKSNFFAQALILRALQQPGLRAVCCREVQKSIRFSARQLLADWVGRLGVGAHFTILENVIRTPGGGTILFQGLQDHTADSIKSLEGFDLAWVEEAQSVGRRSWRLLRPTIRAPGSQIWCSWNPENPTDPVDAFSRRQPGPGVVCVQANWRDNPWFTPALAQERQRDLVCQDQAEYHYVWEGGHLTLSEALVFRGNIQFECDIAPPPGARLHFGIDWGFANDPTALVRCWVEDGFLCIDHAEGSPGMELDSLPDFLRAIPGATSWPLKADGARPETISYIARHGFNITAARKWPGCVEDGIARIKAFAGIKLHKRCVKLARELRTYSYKADPRTGDILPQLVDANNHWIDATRYALDGVITNRRRLPDFSAFA</sequence>
<dbReference type="NCBIfam" id="TIGR01547">
    <property type="entry name" value="phage_term_2"/>
    <property type="match status" value="1"/>
</dbReference>
<proteinExistence type="predicted"/>
<evidence type="ECO:0000259" key="2">
    <source>
        <dbReference type="Pfam" id="PF17288"/>
    </source>
</evidence>
<keyword evidence="4" id="KW-1185">Reference proteome</keyword>
<dbReference type="InterPro" id="IPR052380">
    <property type="entry name" value="Viral_DNA_packaging_terminase"/>
</dbReference>
<feature type="domain" description="Phage terminase large subunit N-terminal" evidence="1">
    <location>
        <begin position="34"/>
        <end position="225"/>
    </location>
</feature>
<organism evidence="3 4">
    <name type="scientific">Formicincola oecophyllae</name>
    <dbReference type="NCBI Taxonomy" id="2558361"/>
    <lineage>
        <taxon>Bacteria</taxon>
        <taxon>Pseudomonadati</taxon>
        <taxon>Pseudomonadota</taxon>
        <taxon>Alphaproteobacteria</taxon>
        <taxon>Acetobacterales</taxon>
        <taxon>Acetobacteraceae</taxon>
        <taxon>Formicincola</taxon>
    </lineage>
</organism>
<accession>A0A4Y6UC87</accession>
<dbReference type="InterPro" id="IPR006437">
    <property type="entry name" value="Phage_terminase_lsu"/>
</dbReference>
<dbReference type="PANTHER" id="PTHR39184:SF1">
    <property type="entry name" value="PBSX PHAGE TERMINASE LARGE SUBUNIT"/>
    <property type="match status" value="1"/>
</dbReference>
<protein>
    <submittedName>
        <fullName evidence="3">PBSX family phage terminase large subunit</fullName>
    </submittedName>
</protein>
<dbReference type="Gene3D" id="3.40.50.300">
    <property type="entry name" value="P-loop containing nucleotide triphosphate hydrolases"/>
    <property type="match status" value="1"/>
</dbReference>
<reference evidence="3 4" key="1">
    <citation type="submission" date="2019-03" db="EMBL/GenBank/DDBJ databases">
        <title>The complete genome sequence of Swingsia_sp. F3b2 LMG30590(T).</title>
        <authorList>
            <person name="Chua K.-O."/>
            <person name="Chan K.-G."/>
            <person name="See-Too W.-S."/>
        </authorList>
    </citation>
    <scope>NUCLEOTIDE SEQUENCE [LARGE SCALE GENOMIC DNA]</scope>
    <source>
        <strain evidence="3 4">F3b2</strain>
    </source>
</reference>
<evidence type="ECO:0000313" key="3">
    <source>
        <dbReference type="EMBL" id="QDH14096.1"/>
    </source>
</evidence>
<evidence type="ECO:0000259" key="1">
    <source>
        <dbReference type="Pfam" id="PF04466"/>
    </source>
</evidence>
<dbReference type="InterPro" id="IPR035413">
    <property type="entry name" value="Terminase_L_C"/>
</dbReference>
<dbReference type="InterPro" id="IPR027417">
    <property type="entry name" value="P-loop_NTPase"/>
</dbReference>
<dbReference type="RefSeq" id="WP_141443800.1">
    <property type="nucleotide sequence ID" value="NZ_CP038231.1"/>
</dbReference>
<dbReference type="AlphaFoldDB" id="A0A4Y6UC87"/>
<feature type="domain" description="Phage terminase large subunit C-terminal" evidence="2">
    <location>
        <begin position="259"/>
        <end position="400"/>
    </location>
</feature>
<dbReference type="InterPro" id="IPR035412">
    <property type="entry name" value="Terminase_L_N"/>
</dbReference>